<protein>
    <submittedName>
        <fullName evidence="1">Uncharacterized protein</fullName>
    </submittedName>
</protein>
<accession>A0A0A8Z145</accession>
<name>A0A0A8Z145_ARUDO</name>
<proteinExistence type="predicted"/>
<reference evidence="1" key="1">
    <citation type="submission" date="2014-09" db="EMBL/GenBank/DDBJ databases">
        <authorList>
            <person name="Magalhaes I.L.F."/>
            <person name="Oliveira U."/>
            <person name="Santos F.R."/>
            <person name="Vidigal T.H.D.A."/>
            <person name="Brescovit A.D."/>
            <person name="Santos A.J."/>
        </authorList>
    </citation>
    <scope>NUCLEOTIDE SEQUENCE</scope>
    <source>
        <tissue evidence="1">Shoot tissue taken approximately 20 cm above the soil surface</tissue>
    </source>
</reference>
<reference evidence="1" key="2">
    <citation type="journal article" date="2015" name="Data Brief">
        <title>Shoot transcriptome of the giant reed, Arundo donax.</title>
        <authorList>
            <person name="Barrero R.A."/>
            <person name="Guerrero F.D."/>
            <person name="Moolhuijzen P."/>
            <person name="Goolsby J.A."/>
            <person name="Tidwell J."/>
            <person name="Bellgard S.E."/>
            <person name="Bellgard M.I."/>
        </authorList>
    </citation>
    <scope>NUCLEOTIDE SEQUENCE</scope>
    <source>
        <tissue evidence="1">Shoot tissue taken approximately 20 cm above the soil surface</tissue>
    </source>
</reference>
<evidence type="ECO:0000313" key="1">
    <source>
        <dbReference type="EMBL" id="JAD31423.1"/>
    </source>
</evidence>
<dbReference type="AlphaFoldDB" id="A0A0A8Z145"/>
<organism evidence="1">
    <name type="scientific">Arundo donax</name>
    <name type="common">Giant reed</name>
    <name type="synonym">Donax arundinaceus</name>
    <dbReference type="NCBI Taxonomy" id="35708"/>
    <lineage>
        <taxon>Eukaryota</taxon>
        <taxon>Viridiplantae</taxon>
        <taxon>Streptophyta</taxon>
        <taxon>Embryophyta</taxon>
        <taxon>Tracheophyta</taxon>
        <taxon>Spermatophyta</taxon>
        <taxon>Magnoliopsida</taxon>
        <taxon>Liliopsida</taxon>
        <taxon>Poales</taxon>
        <taxon>Poaceae</taxon>
        <taxon>PACMAD clade</taxon>
        <taxon>Arundinoideae</taxon>
        <taxon>Arundineae</taxon>
        <taxon>Arundo</taxon>
    </lineage>
</organism>
<dbReference type="EMBL" id="GBRH01266472">
    <property type="protein sequence ID" value="JAD31423.1"/>
    <property type="molecule type" value="Transcribed_RNA"/>
</dbReference>
<sequence length="67" mass="7847">MQPKQTHGFCSIVNYQESRVKPHQHIRLLHLCQEQIKSTRIHISENSLAKVVWQSVINGVPRYVILE</sequence>